<organism evidence="1 2">
    <name type="scientific">Racocetra persica</name>
    <dbReference type="NCBI Taxonomy" id="160502"/>
    <lineage>
        <taxon>Eukaryota</taxon>
        <taxon>Fungi</taxon>
        <taxon>Fungi incertae sedis</taxon>
        <taxon>Mucoromycota</taxon>
        <taxon>Glomeromycotina</taxon>
        <taxon>Glomeromycetes</taxon>
        <taxon>Diversisporales</taxon>
        <taxon>Gigasporaceae</taxon>
        <taxon>Racocetra</taxon>
    </lineage>
</organism>
<evidence type="ECO:0000313" key="2">
    <source>
        <dbReference type="Proteomes" id="UP000789920"/>
    </source>
</evidence>
<proteinExistence type="predicted"/>
<sequence>MGREQNGEADKKYFERIENCTILNNRGTNIESAKIVVIVTKEIKSLLVKVEIPTIVEESAFPEKLSRIKDDETETVVNPEQTTIIYNSDTFRFRSHAPLRTIM</sequence>
<evidence type="ECO:0000313" key="1">
    <source>
        <dbReference type="EMBL" id="CAG8773960.1"/>
    </source>
</evidence>
<dbReference type="EMBL" id="CAJVQC010041858">
    <property type="protein sequence ID" value="CAG8773960.1"/>
    <property type="molecule type" value="Genomic_DNA"/>
</dbReference>
<comment type="caution">
    <text evidence="1">The sequence shown here is derived from an EMBL/GenBank/DDBJ whole genome shotgun (WGS) entry which is preliminary data.</text>
</comment>
<gene>
    <name evidence="1" type="ORF">RPERSI_LOCUS16752</name>
</gene>
<dbReference type="Proteomes" id="UP000789920">
    <property type="component" value="Unassembled WGS sequence"/>
</dbReference>
<name>A0ACA9R2M4_9GLOM</name>
<accession>A0ACA9R2M4</accession>
<keyword evidence="2" id="KW-1185">Reference proteome</keyword>
<protein>
    <submittedName>
        <fullName evidence="1">12481_t:CDS:1</fullName>
    </submittedName>
</protein>
<reference evidence="1" key="1">
    <citation type="submission" date="2021-06" db="EMBL/GenBank/DDBJ databases">
        <authorList>
            <person name="Kallberg Y."/>
            <person name="Tangrot J."/>
            <person name="Rosling A."/>
        </authorList>
    </citation>
    <scope>NUCLEOTIDE SEQUENCE</scope>
    <source>
        <strain evidence="1">MA461A</strain>
    </source>
</reference>
<feature type="non-terminal residue" evidence="1">
    <location>
        <position position="103"/>
    </location>
</feature>